<evidence type="ECO:0000256" key="3">
    <source>
        <dbReference type="ARBA" id="ARBA00022679"/>
    </source>
</evidence>
<gene>
    <name evidence="11" type="ORF">PX52LOC_05630</name>
</gene>
<dbReference type="KEGG" id="lrs:PX52LOC_05630"/>
<evidence type="ECO:0000259" key="10">
    <source>
        <dbReference type="PROSITE" id="PS50011"/>
    </source>
</evidence>
<keyword evidence="9" id="KW-1133">Transmembrane helix</keyword>
<keyword evidence="2 11" id="KW-0723">Serine/threonine-protein kinase</keyword>
<feature type="binding site" evidence="7">
    <location>
        <position position="91"/>
    </location>
    <ligand>
        <name>ATP</name>
        <dbReference type="ChEBI" id="CHEBI:30616"/>
    </ligand>
</feature>
<keyword evidence="12" id="KW-1185">Reference proteome</keyword>
<dbReference type="RefSeq" id="WP_168219239.1">
    <property type="nucleotide sequence ID" value="NZ_CP042425.1"/>
</dbReference>
<evidence type="ECO:0000256" key="4">
    <source>
        <dbReference type="ARBA" id="ARBA00022741"/>
    </source>
</evidence>
<dbReference type="InterPro" id="IPR000719">
    <property type="entry name" value="Prot_kinase_dom"/>
</dbReference>
<feature type="transmembrane region" description="Helical" evidence="9">
    <location>
        <begin position="386"/>
        <end position="405"/>
    </location>
</feature>
<proteinExistence type="predicted"/>
<dbReference type="InterPro" id="IPR032675">
    <property type="entry name" value="LRR_dom_sf"/>
</dbReference>
<evidence type="ECO:0000256" key="5">
    <source>
        <dbReference type="ARBA" id="ARBA00022777"/>
    </source>
</evidence>
<feature type="compositionally biased region" description="Polar residues" evidence="8">
    <location>
        <begin position="21"/>
        <end position="32"/>
    </location>
</feature>
<dbReference type="CDD" id="cd14014">
    <property type="entry name" value="STKc_PknB_like"/>
    <property type="match status" value="1"/>
</dbReference>
<dbReference type="PROSITE" id="PS50011">
    <property type="entry name" value="PROTEIN_KINASE_DOM"/>
    <property type="match status" value="1"/>
</dbReference>
<dbReference type="FunFam" id="1.10.510.10:FF:000021">
    <property type="entry name" value="Serine/threonine protein kinase"/>
    <property type="match status" value="1"/>
</dbReference>
<keyword evidence="4 7" id="KW-0547">Nucleotide-binding</keyword>
<protein>
    <recommendedName>
        <fullName evidence="1">non-specific serine/threonine protein kinase</fullName>
        <ecNumber evidence="1">2.7.11.1</ecNumber>
    </recommendedName>
</protein>
<dbReference type="Pfam" id="PF00069">
    <property type="entry name" value="Pkinase"/>
    <property type="match status" value="1"/>
</dbReference>
<dbReference type="EMBL" id="CP042425">
    <property type="protein sequence ID" value="QEL18598.1"/>
    <property type="molecule type" value="Genomic_DNA"/>
</dbReference>
<accession>A0A5C1AP07</accession>
<dbReference type="GO" id="GO:0004674">
    <property type="term" value="F:protein serine/threonine kinase activity"/>
    <property type="evidence" value="ECO:0007669"/>
    <property type="project" value="UniProtKB-KW"/>
</dbReference>
<dbReference type="Gene3D" id="3.30.200.20">
    <property type="entry name" value="Phosphorylase Kinase, domain 1"/>
    <property type="match status" value="1"/>
</dbReference>
<dbReference type="AlphaFoldDB" id="A0A5C1AP07"/>
<keyword evidence="3" id="KW-0808">Transferase</keyword>
<keyword evidence="5 11" id="KW-0418">Kinase</keyword>
<evidence type="ECO:0000256" key="7">
    <source>
        <dbReference type="PROSITE-ProRule" id="PRU10141"/>
    </source>
</evidence>
<sequence length="893" mass="94614">MQKSNDTAAAGRPAANPPAEITTSAAYETHQPSAAAPPNVPESLPAFGPPQRPEEIGTLGPYRVVKELGRGGMGAVYLAFDERLHRKVALKVMPPQYAAVASSRRRFLREARAAASITHDNIVTVYEADERDGVTYLTMQLLQGKPLDVYLKEKGGLKIREAVRVVRETALGLAAAHARGLVHRDVKPGNLWLEAPKGRVKILDFGLAKPTEAAAPDADLTATGAIMGTPSYMAPEQALGGAVDFRADLYSLGVVLYRLSANRLPFTGSTATAVLAAVLTEEPPPIRDLNPAVPEPLAKLVHQLLAKKPTDRPASAAKVAEELRQIELGQTVAPPAQPLPLESLPTATRVPPGADHFARLDATEEDSAESPAAPVARRRRTPKWPLVALGLLLLAGVAAVLPQIITVTTPKGTLVIEASDPDVEITVKKDGAVIVDKSKNREIALSIGDYTIAVAEKDGLKLSTDKFEITKNGKTTVAVRLDKPAVATAVQKPVPNTAPLPRAEKPLAPTPKGNADADRAVAELVHEAGGTIRIAIGGEERSIYLADPLPAGAFGLLEVMGHEDLKFDRAFAEKFRQVQEVRTLVTPVGSLTADGLEALSTTPVAKSLIGLACTHTVLKDADFAPLVRFQNLKSIDITGKELSDAVLDHVAKLPRLEAVHLSKTGVTENGLRKLKDVSLSAIYLNDCKGVTDAALAELTGHLNLRLVEVVGTGVTEAGVRRLSASLPRCRIAWDGGTIEPVGAADRRSADYVLSVGGAVSIKDPPVWMNDRDALPGVPFVVSGVDFRASDKVTDAGLACFQGCTGVKRLLLEGTSIGDDGVAQFTRARNLRVVSLAGTRVTDKGLEVLAGCQDLKELDLRKATGITMGAVRKLATVLPKCKITWDGGETKPAK</sequence>
<keyword evidence="9" id="KW-0812">Transmembrane</keyword>
<reference evidence="12" key="1">
    <citation type="submission" date="2019-08" db="EMBL/GenBank/DDBJ databases">
        <title>Limnoglobus roseus gen. nov., sp. nov., a novel freshwater planctomycete with a giant genome from the family Gemmataceae.</title>
        <authorList>
            <person name="Kulichevskaya I.S."/>
            <person name="Naumoff D.G."/>
            <person name="Miroshnikov K."/>
            <person name="Ivanova A."/>
            <person name="Philippov D.A."/>
            <person name="Hakobyan A."/>
            <person name="Rijpstra I.C."/>
            <person name="Sinninghe Damste J.S."/>
            <person name="Liesack W."/>
            <person name="Dedysh S.N."/>
        </authorList>
    </citation>
    <scope>NUCLEOTIDE SEQUENCE [LARGE SCALE GENOMIC DNA]</scope>
    <source>
        <strain evidence="12">PX52</strain>
    </source>
</reference>
<evidence type="ECO:0000256" key="9">
    <source>
        <dbReference type="SAM" id="Phobius"/>
    </source>
</evidence>
<dbReference type="InterPro" id="IPR011009">
    <property type="entry name" value="Kinase-like_dom_sf"/>
</dbReference>
<evidence type="ECO:0000313" key="11">
    <source>
        <dbReference type="EMBL" id="QEL18598.1"/>
    </source>
</evidence>
<organism evidence="11 12">
    <name type="scientific">Limnoglobus roseus</name>
    <dbReference type="NCBI Taxonomy" id="2598579"/>
    <lineage>
        <taxon>Bacteria</taxon>
        <taxon>Pseudomonadati</taxon>
        <taxon>Planctomycetota</taxon>
        <taxon>Planctomycetia</taxon>
        <taxon>Gemmatales</taxon>
        <taxon>Gemmataceae</taxon>
        <taxon>Limnoglobus</taxon>
    </lineage>
</organism>
<dbReference type="PANTHER" id="PTHR43289">
    <property type="entry name" value="MITOGEN-ACTIVATED PROTEIN KINASE KINASE KINASE 20-RELATED"/>
    <property type="match status" value="1"/>
</dbReference>
<evidence type="ECO:0000256" key="2">
    <source>
        <dbReference type="ARBA" id="ARBA00022527"/>
    </source>
</evidence>
<dbReference type="SMART" id="SM00220">
    <property type="entry name" value="S_TKc"/>
    <property type="match status" value="1"/>
</dbReference>
<dbReference type="SUPFAM" id="SSF56112">
    <property type="entry name" value="Protein kinase-like (PK-like)"/>
    <property type="match status" value="1"/>
</dbReference>
<dbReference type="InterPro" id="IPR017441">
    <property type="entry name" value="Protein_kinase_ATP_BS"/>
</dbReference>
<feature type="domain" description="Protein kinase" evidence="10">
    <location>
        <begin position="62"/>
        <end position="324"/>
    </location>
</feature>
<evidence type="ECO:0000256" key="8">
    <source>
        <dbReference type="SAM" id="MobiDB-lite"/>
    </source>
</evidence>
<evidence type="ECO:0000256" key="6">
    <source>
        <dbReference type="ARBA" id="ARBA00022840"/>
    </source>
</evidence>
<evidence type="ECO:0000256" key="1">
    <source>
        <dbReference type="ARBA" id="ARBA00012513"/>
    </source>
</evidence>
<feature type="region of interest" description="Disordered" evidence="8">
    <location>
        <begin position="492"/>
        <end position="515"/>
    </location>
</feature>
<keyword evidence="6 7" id="KW-0067">ATP-binding</keyword>
<name>A0A5C1AP07_9BACT</name>
<feature type="region of interest" description="Disordered" evidence="8">
    <location>
        <begin position="1"/>
        <end position="58"/>
    </location>
</feature>
<dbReference type="GO" id="GO:0005524">
    <property type="term" value="F:ATP binding"/>
    <property type="evidence" value="ECO:0007669"/>
    <property type="project" value="UniProtKB-UniRule"/>
</dbReference>
<dbReference type="EC" id="2.7.11.1" evidence="1"/>
<keyword evidence="9" id="KW-0472">Membrane</keyword>
<feature type="compositionally biased region" description="Low complexity" evidence="8">
    <location>
        <begin position="8"/>
        <end position="19"/>
    </location>
</feature>
<dbReference type="Gene3D" id="3.80.10.10">
    <property type="entry name" value="Ribonuclease Inhibitor"/>
    <property type="match status" value="2"/>
</dbReference>
<dbReference type="Proteomes" id="UP000324974">
    <property type="component" value="Chromosome"/>
</dbReference>
<dbReference type="PANTHER" id="PTHR43289:SF34">
    <property type="entry name" value="SERINE_THREONINE-PROTEIN KINASE YBDM-RELATED"/>
    <property type="match status" value="1"/>
</dbReference>
<evidence type="ECO:0000313" key="12">
    <source>
        <dbReference type="Proteomes" id="UP000324974"/>
    </source>
</evidence>
<dbReference type="SUPFAM" id="SSF52047">
    <property type="entry name" value="RNI-like"/>
    <property type="match status" value="1"/>
</dbReference>
<dbReference type="Gene3D" id="1.10.510.10">
    <property type="entry name" value="Transferase(Phosphotransferase) domain 1"/>
    <property type="match status" value="1"/>
</dbReference>
<dbReference type="PROSITE" id="PS00107">
    <property type="entry name" value="PROTEIN_KINASE_ATP"/>
    <property type="match status" value="1"/>
</dbReference>